<dbReference type="AlphaFoldDB" id="A0A1V0ABS1"/>
<organism evidence="1 2">
    <name type="scientific">[Actinomadura] parvosata subsp. kistnae</name>
    <dbReference type="NCBI Taxonomy" id="1909395"/>
    <lineage>
        <taxon>Bacteria</taxon>
        <taxon>Bacillati</taxon>
        <taxon>Actinomycetota</taxon>
        <taxon>Actinomycetes</taxon>
        <taxon>Streptosporangiales</taxon>
        <taxon>Streptosporangiaceae</taxon>
        <taxon>Nonomuraea</taxon>
    </lineage>
</organism>
<dbReference type="KEGG" id="noa:BKM31_44675"/>
<proteinExistence type="predicted"/>
<dbReference type="Proteomes" id="UP000190797">
    <property type="component" value="Chromosome"/>
</dbReference>
<reference evidence="2" key="1">
    <citation type="journal article" date="2017" name="Med. Chem. Commun.">
        <title>Nonomuraea sp. ATCC 55076 harbours the largest actinomycete chromosome to date and the kistamicin biosynthetic gene cluster.</title>
        <authorList>
            <person name="Nazari B."/>
            <person name="Forneris C.C."/>
            <person name="Gibson M.I."/>
            <person name="Moon K."/>
            <person name="Schramma K.R."/>
            <person name="Seyedsayamdost M.R."/>
        </authorList>
    </citation>
    <scope>NUCLEOTIDE SEQUENCE [LARGE SCALE GENOMIC DNA]</scope>
    <source>
        <strain evidence="2">ATCC 55076</strain>
    </source>
</reference>
<gene>
    <name evidence="1" type="ORF">BKM31_44675</name>
</gene>
<dbReference type="RefSeq" id="WP_080043930.1">
    <property type="nucleotide sequence ID" value="NZ_CP017717.1"/>
</dbReference>
<accession>A0A1V0ABS1</accession>
<dbReference type="OrthoDB" id="9939119at2"/>
<name>A0A1V0ABS1_9ACTN</name>
<dbReference type="EMBL" id="CP017717">
    <property type="protein sequence ID" value="AQZ67619.1"/>
    <property type="molecule type" value="Genomic_DNA"/>
</dbReference>
<sequence>MIKAILINSSTRWGSGKTRCFLCGIAVDYTPSTEDTLPHVTAHDLCNKRCENAPHAHSGTCHALGGDLCDGCEDLVKRKDTAAIAALLRGRIGSLLDESRKLLNWMTVSDWVTRAHQVLIGDQTIDVYPGEKPNTYVGSCPSCASSMTVSFDPDVWGCAACCDGGTVERVTDSAHAAH</sequence>
<keyword evidence="2" id="KW-1185">Reference proteome</keyword>
<dbReference type="STRING" id="1909395.BKM31_44675"/>
<protein>
    <submittedName>
        <fullName evidence="1">Uncharacterized protein</fullName>
    </submittedName>
</protein>
<evidence type="ECO:0000313" key="2">
    <source>
        <dbReference type="Proteomes" id="UP000190797"/>
    </source>
</evidence>
<evidence type="ECO:0000313" key="1">
    <source>
        <dbReference type="EMBL" id="AQZ67619.1"/>
    </source>
</evidence>